<reference evidence="2" key="1">
    <citation type="submission" date="2020-02" db="EMBL/GenBank/DDBJ databases">
        <authorList>
            <person name="Meier V. D."/>
        </authorList>
    </citation>
    <scope>NUCLEOTIDE SEQUENCE</scope>
    <source>
        <strain evidence="2">AVDCRST_MAG77</strain>
    </source>
</reference>
<evidence type="ECO:0000256" key="1">
    <source>
        <dbReference type="SAM" id="Phobius"/>
    </source>
</evidence>
<organism evidence="2">
    <name type="scientific">uncultured Chloroflexota bacterium</name>
    <dbReference type="NCBI Taxonomy" id="166587"/>
    <lineage>
        <taxon>Bacteria</taxon>
        <taxon>Bacillati</taxon>
        <taxon>Chloroflexota</taxon>
        <taxon>environmental samples</taxon>
    </lineage>
</organism>
<keyword evidence="1" id="KW-0812">Transmembrane</keyword>
<sequence length="37" mass="4014">MYDADFTDLRFVLLVVAAFIMGIAGSLSQLNQILPLG</sequence>
<feature type="transmembrane region" description="Helical" evidence="1">
    <location>
        <begin position="12"/>
        <end position="30"/>
    </location>
</feature>
<protein>
    <submittedName>
        <fullName evidence="2">Uncharacterized protein</fullName>
    </submittedName>
</protein>
<accession>A0A6J4HAR8</accession>
<dbReference type="AlphaFoldDB" id="A0A6J4HAR8"/>
<gene>
    <name evidence="2" type="ORF">AVDCRST_MAG77-517</name>
</gene>
<keyword evidence="1" id="KW-1133">Transmembrane helix</keyword>
<dbReference type="EMBL" id="CADCTC010000018">
    <property type="protein sequence ID" value="CAA9217021.1"/>
    <property type="molecule type" value="Genomic_DNA"/>
</dbReference>
<proteinExistence type="predicted"/>
<name>A0A6J4HAR8_9CHLR</name>
<keyword evidence="1" id="KW-0472">Membrane</keyword>
<evidence type="ECO:0000313" key="2">
    <source>
        <dbReference type="EMBL" id="CAA9217021.1"/>
    </source>
</evidence>